<keyword evidence="2" id="KW-1185">Reference proteome</keyword>
<proteinExistence type="predicted"/>
<dbReference type="RefSeq" id="WP_281092723.1">
    <property type="nucleotide sequence ID" value="NZ_JARYZI010000001.1"/>
</dbReference>
<gene>
    <name evidence="1" type="ORF">QE109_02125</name>
</gene>
<name>A0ABT6N935_9FIRM</name>
<dbReference type="EMBL" id="JARYZI010000001">
    <property type="protein sequence ID" value="MDH8676923.1"/>
    <property type="molecule type" value="Genomic_DNA"/>
</dbReference>
<dbReference type="Proteomes" id="UP001158045">
    <property type="component" value="Unassembled WGS sequence"/>
</dbReference>
<evidence type="ECO:0000313" key="2">
    <source>
        <dbReference type="Proteomes" id="UP001158045"/>
    </source>
</evidence>
<organism evidence="1 2">
    <name type="scientific">Fusibacter bizertensis</name>
    <dbReference type="NCBI Taxonomy" id="1488331"/>
    <lineage>
        <taxon>Bacteria</taxon>
        <taxon>Bacillati</taxon>
        <taxon>Bacillota</taxon>
        <taxon>Clostridia</taxon>
        <taxon>Eubacteriales</taxon>
        <taxon>Eubacteriales Family XII. Incertae Sedis</taxon>
        <taxon>Fusibacter</taxon>
    </lineage>
</organism>
<reference evidence="1 2" key="1">
    <citation type="submission" date="2023-04" db="EMBL/GenBank/DDBJ databases">
        <title>Fusibacter bizertensis strain WBS, isolated from littoral bottom sediments of the Arctic seas - biochemical and genomic analysis.</title>
        <authorList>
            <person name="Brioukhanov A.L."/>
        </authorList>
    </citation>
    <scope>NUCLEOTIDE SEQUENCE [LARGE SCALE GENOMIC DNA]</scope>
    <source>
        <strain evidence="1 2">WBS</strain>
    </source>
</reference>
<comment type="caution">
    <text evidence="1">The sequence shown here is derived from an EMBL/GenBank/DDBJ whole genome shotgun (WGS) entry which is preliminary data.</text>
</comment>
<accession>A0ABT6N935</accession>
<sequence>MILNCDDLEKTYIELKEKGVNLAPPRIAEWGGLEVTMKCY</sequence>
<protein>
    <submittedName>
        <fullName evidence="1">Uncharacterized protein</fullName>
    </submittedName>
</protein>
<evidence type="ECO:0000313" key="1">
    <source>
        <dbReference type="EMBL" id="MDH8676923.1"/>
    </source>
</evidence>